<dbReference type="AlphaFoldDB" id="A0A1G7I260"/>
<dbReference type="Proteomes" id="UP000182427">
    <property type="component" value="Chromosome I"/>
</dbReference>
<evidence type="ECO:0000256" key="2">
    <source>
        <dbReference type="ARBA" id="ARBA00023125"/>
    </source>
</evidence>
<accession>A0A1G7I260</accession>
<dbReference type="RefSeq" id="WP_083344412.1">
    <property type="nucleotide sequence ID" value="NZ_LT629690.1"/>
</dbReference>
<evidence type="ECO:0000259" key="4">
    <source>
        <dbReference type="PROSITE" id="PS51077"/>
    </source>
</evidence>
<protein>
    <submittedName>
        <fullName evidence="6">Transcriptional regulator, IclR family</fullName>
    </submittedName>
</protein>
<reference evidence="6 7" key="1">
    <citation type="submission" date="2016-10" db="EMBL/GenBank/DDBJ databases">
        <authorList>
            <person name="de Groot N.N."/>
        </authorList>
    </citation>
    <scope>NUCLEOTIDE SEQUENCE [LARGE SCALE GENOMIC DNA]</scope>
    <source>
        <strain evidence="6 7">GAS232</strain>
    </source>
</reference>
<dbReference type="SMART" id="SM00346">
    <property type="entry name" value="HTH_ICLR"/>
    <property type="match status" value="1"/>
</dbReference>
<dbReference type="PROSITE" id="PS51077">
    <property type="entry name" value="HTH_ICLR"/>
    <property type="match status" value="1"/>
</dbReference>
<evidence type="ECO:0000256" key="3">
    <source>
        <dbReference type="ARBA" id="ARBA00023163"/>
    </source>
</evidence>
<dbReference type="SUPFAM" id="SSF46785">
    <property type="entry name" value="Winged helix' DNA-binding domain"/>
    <property type="match status" value="1"/>
</dbReference>
<dbReference type="InterPro" id="IPR036388">
    <property type="entry name" value="WH-like_DNA-bd_sf"/>
</dbReference>
<evidence type="ECO:0000313" key="7">
    <source>
        <dbReference type="Proteomes" id="UP000182427"/>
    </source>
</evidence>
<dbReference type="InterPro" id="IPR005471">
    <property type="entry name" value="Tscrpt_reg_IclR_N"/>
</dbReference>
<dbReference type="Gene3D" id="3.30.450.40">
    <property type="match status" value="1"/>
</dbReference>
<keyword evidence="7" id="KW-1185">Reference proteome</keyword>
<dbReference type="EMBL" id="LT629690">
    <property type="protein sequence ID" value="SDF06469.1"/>
    <property type="molecule type" value="Genomic_DNA"/>
</dbReference>
<evidence type="ECO:0000256" key="1">
    <source>
        <dbReference type="ARBA" id="ARBA00023015"/>
    </source>
</evidence>
<dbReference type="Gene3D" id="1.10.10.10">
    <property type="entry name" value="Winged helix-like DNA-binding domain superfamily/Winged helix DNA-binding domain"/>
    <property type="match status" value="1"/>
</dbReference>
<dbReference type="PANTHER" id="PTHR30136:SF24">
    <property type="entry name" value="HTH-TYPE TRANSCRIPTIONAL REPRESSOR ALLR"/>
    <property type="match status" value="1"/>
</dbReference>
<dbReference type="Pfam" id="PF01614">
    <property type="entry name" value="IclR_C"/>
    <property type="match status" value="1"/>
</dbReference>
<sequence>MAPKKSPLVPFIQSLDRGLTIIQMVALSKQPVTLSELAEALEVDRSSAFRLAHTLRRRGFLSCPPGRKDYILGPSMWTLSHQYDWSNMLVRVAHKELKALANDLNETAHLAVREGKSALFIDSAHANHVIAVAGQTGELVPLYCTAHGKALLADADERELKSQFGQGALTRHTKNTITSLKSLLEECHEIKTRGYATDEGEYAAGMRCIAAPIRLEDGSIVGSIGISAPDSRFLKEQYPSYSKKVLRVAAGIAALLNTSEQSE</sequence>
<proteinExistence type="predicted"/>
<dbReference type="GO" id="GO:0045892">
    <property type="term" value="P:negative regulation of DNA-templated transcription"/>
    <property type="evidence" value="ECO:0007669"/>
    <property type="project" value="TreeGrafter"/>
</dbReference>
<dbReference type="OrthoDB" id="9778379at2"/>
<keyword evidence="3" id="KW-0804">Transcription</keyword>
<evidence type="ECO:0000259" key="5">
    <source>
        <dbReference type="PROSITE" id="PS51078"/>
    </source>
</evidence>
<dbReference type="PANTHER" id="PTHR30136">
    <property type="entry name" value="HELIX-TURN-HELIX TRANSCRIPTIONAL REGULATOR, ICLR FAMILY"/>
    <property type="match status" value="1"/>
</dbReference>
<dbReference type="InterPro" id="IPR014757">
    <property type="entry name" value="Tscrpt_reg_IclR_C"/>
</dbReference>
<gene>
    <name evidence="6" type="ORF">SAMN05444167_1286</name>
</gene>
<dbReference type="InterPro" id="IPR029016">
    <property type="entry name" value="GAF-like_dom_sf"/>
</dbReference>
<keyword evidence="1" id="KW-0805">Transcription regulation</keyword>
<dbReference type="GO" id="GO:0003700">
    <property type="term" value="F:DNA-binding transcription factor activity"/>
    <property type="evidence" value="ECO:0007669"/>
    <property type="project" value="TreeGrafter"/>
</dbReference>
<evidence type="ECO:0000313" key="6">
    <source>
        <dbReference type="EMBL" id="SDF06469.1"/>
    </source>
</evidence>
<keyword evidence="2" id="KW-0238">DNA-binding</keyword>
<feature type="domain" description="HTH iclR-type" evidence="4">
    <location>
        <begin position="12"/>
        <end position="74"/>
    </location>
</feature>
<dbReference type="GO" id="GO:0003677">
    <property type="term" value="F:DNA binding"/>
    <property type="evidence" value="ECO:0007669"/>
    <property type="project" value="UniProtKB-KW"/>
</dbReference>
<dbReference type="InterPro" id="IPR036390">
    <property type="entry name" value="WH_DNA-bd_sf"/>
</dbReference>
<dbReference type="Pfam" id="PF09339">
    <property type="entry name" value="HTH_IclR"/>
    <property type="match status" value="1"/>
</dbReference>
<dbReference type="InterPro" id="IPR050707">
    <property type="entry name" value="HTH_MetabolicPath_Reg"/>
</dbReference>
<feature type="domain" description="IclR-ED" evidence="5">
    <location>
        <begin position="75"/>
        <end position="258"/>
    </location>
</feature>
<dbReference type="SUPFAM" id="SSF55781">
    <property type="entry name" value="GAF domain-like"/>
    <property type="match status" value="1"/>
</dbReference>
<name>A0A1G7I260_9BACT</name>
<dbReference type="PROSITE" id="PS51078">
    <property type="entry name" value="ICLR_ED"/>
    <property type="match status" value="1"/>
</dbReference>
<organism evidence="6 7">
    <name type="scientific">Terriglobus roseus</name>
    <dbReference type="NCBI Taxonomy" id="392734"/>
    <lineage>
        <taxon>Bacteria</taxon>
        <taxon>Pseudomonadati</taxon>
        <taxon>Acidobacteriota</taxon>
        <taxon>Terriglobia</taxon>
        <taxon>Terriglobales</taxon>
        <taxon>Acidobacteriaceae</taxon>
        <taxon>Terriglobus</taxon>
    </lineage>
</organism>